<keyword evidence="2" id="KW-1185">Reference proteome</keyword>
<protein>
    <submittedName>
        <fullName evidence="1">Uncharacterized protein</fullName>
    </submittedName>
</protein>
<dbReference type="Proteomes" id="UP001350005">
    <property type="component" value="Unassembled WGS sequence"/>
</dbReference>
<reference evidence="1 2" key="1">
    <citation type="submission" date="2024-01" db="EMBL/GenBank/DDBJ databases">
        <title>Whole genome of Chryseobacterium arthrosphaerae NNCa 2741.</title>
        <authorList>
            <person name="Boriskina E.V."/>
            <person name="Gordinskaya N.A."/>
            <person name="Kropotov V.S."/>
            <person name="Alekseeva A.E."/>
            <person name="Makhova M.A."/>
            <person name="Kryazhev D.V."/>
            <person name="Shkurkina I.S."/>
        </authorList>
    </citation>
    <scope>NUCLEOTIDE SEQUENCE [LARGE SCALE GENOMIC DNA]</scope>
    <source>
        <strain evidence="1 2">NNCa 2741</strain>
    </source>
</reference>
<feature type="non-terminal residue" evidence="1">
    <location>
        <position position="81"/>
    </location>
</feature>
<accession>A0ABU7R756</accession>
<evidence type="ECO:0000313" key="2">
    <source>
        <dbReference type="Proteomes" id="UP001350005"/>
    </source>
</evidence>
<dbReference type="RefSeq" id="WP_330937659.1">
    <property type="nucleotide sequence ID" value="NZ_JAZGJU010000138.1"/>
</dbReference>
<evidence type="ECO:0000313" key="1">
    <source>
        <dbReference type="EMBL" id="MEE6130485.1"/>
    </source>
</evidence>
<dbReference type="EMBL" id="JAZGJU010000138">
    <property type="protein sequence ID" value="MEE6130485.1"/>
    <property type="molecule type" value="Genomic_DNA"/>
</dbReference>
<sequence>MDRENFNIYLILYQSLTNSFVEIPFHYKDAFYKCYQKDYNIIQEPNLAILKKFESITLTDLYKTEKDISNLPYSIEPYKSM</sequence>
<gene>
    <name evidence="1" type="ORF">V2E39_24055</name>
</gene>
<organism evidence="1 2">
    <name type="scientific">Chryseobacterium arthrosphaerae</name>
    <dbReference type="NCBI Taxonomy" id="651561"/>
    <lineage>
        <taxon>Bacteria</taxon>
        <taxon>Pseudomonadati</taxon>
        <taxon>Bacteroidota</taxon>
        <taxon>Flavobacteriia</taxon>
        <taxon>Flavobacteriales</taxon>
        <taxon>Weeksellaceae</taxon>
        <taxon>Chryseobacterium group</taxon>
        <taxon>Chryseobacterium</taxon>
    </lineage>
</organism>
<proteinExistence type="predicted"/>
<comment type="caution">
    <text evidence="1">The sequence shown here is derived from an EMBL/GenBank/DDBJ whole genome shotgun (WGS) entry which is preliminary data.</text>
</comment>
<name>A0ABU7R756_9FLAO</name>